<evidence type="ECO:0000313" key="4">
    <source>
        <dbReference type="Proteomes" id="UP000274822"/>
    </source>
</evidence>
<dbReference type="EMBL" id="RBNJ01006383">
    <property type="protein sequence ID" value="RUS28613.1"/>
    <property type="molecule type" value="Genomic_DNA"/>
</dbReference>
<dbReference type="SUPFAM" id="SSF52047">
    <property type="entry name" value="RNI-like"/>
    <property type="match status" value="1"/>
</dbReference>
<proteinExistence type="predicted"/>
<comment type="caution">
    <text evidence="3">The sequence shown here is derived from an EMBL/GenBank/DDBJ whole genome shotgun (WGS) entry which is preliminary data.</text>
</comment>
<dbReference type="InterPro" id="IPR032675">
    <property type="entry name" value="LRR_dom_sf"/>
</dbReference>
<dbReference type="AlphaFoldDB" id="A0A433QFQ5"/>
<dbReference type="Proteomes" id="UP000274822">
    <property type="component" value="Unassembled WGS sequence"/>
</dbReference>
<protein>
    <recommendedName>
        <fullName evidence="2">F-box domain-containing protein</fullName>
    </recommendedName>
</protein>
<organism evidence="3 4">
    <name type="scientific">Jimgerdemannia flammicorona</name>
    <dbReference type="NCBI Taxonomy" id="994334"/>
    <lineage>
        <taxon>Eukaryota</taxon>
        <taxon>Fungi</taxon>
        <taxon>Fungi incertae sedis</taxon>
        <taxon>Mucoromycota</taxon>
        <taxon>Mucoromycotina</taxon>
        <taxon>Endogonomycetes</taxon>
        <taxon>Endogonales</taxon>
        <taxon>Endogonaceae</taxon>
        <taxon>Jimgerdemannia</taxon>
    </lineage>
</organism>
<accession>A0A433QFQ5</accession>
<evidence type="ECO:0000259" key="2">
    <source>
        <dbReference type="Pfam" id="PF12937"/>
    </source>
</evidence>
<reference evidence="3 4" key="1">
    <citation type="journal article" date="2018" name="New Phytol.">
        <title>Phylogenomics of Endogonaceae and evolution of mycorrhizas within Mucoromycota.</title>
        <authorList>
            <person name="Chang Y."/>
            <person name="Desiro A."/>
            <person name="Na H."/>
            <person name="Sandor L."/>
            <person name="Lipzen A."/>
            <person name="Clum A."/>
            <person name="Barry K."/>
            <person name="Grigoriev I.V."/>
            <person name="Martin F.M."/>
            <person name="Stajich J.E."/>
            <person name="Smith M.E."/>
            <person name="Bonito G."/>
            <person name="Spatafora J.W."/>
        </authorList>
    </citation>
    <scope>NUCLEOTIDE SEQUENCE [LARGE SCALE GENOMIC DNA]</scope>
    <source>
        <strain evidence="3 4">AD002</strain>
    </source>
</reference>
<feature type="region of interest" description="Disordered" evidence="1">
    <location>
        <begin position="471"/>
        <end position="492"/>
    </location>
</feature>
<dbReference type="GO" id="GO:0031146">
    <property type="term" value="P:SCF-dependent proteasomal ubiquitin-dependent protein catabolic process"/>
    <property type="evidence" value="ECO:0007669"/>
    <property type="project" value="TreeGrafter"/>
</dbReference>
<sequence length="492" mass="54592">MPQPTLPPEILHHIFSIFPTDDAQGHVNDCTPLFCCTAVSRDWRSVALPMVWNQLHLLCNTDPTHLDALKRFFRLMDSGAALKNGFDYAGYIRKITISVTGFRRDLNIAMVMPTFVRIFGLLAPGQLNTLEVHIPERYPAAFSQILAALVPLMTSLKSFYLEDSHGSLHDADNLVRHLPLSLEELDLTGEHSYDDDDDMFVFAQMPDPLAQPPLLAQPPPPAPTPAVAPKPPDHTHIFTLPNLRHVTLKNQTSLPAASLAHGLQTWGARLTCLSLIFCDKLYTDAVLRALASHCPRLTSLTLVIPDRTSVTHQLITDRALADLLDACHSLESINFCNVHAVSDRFLARCAAGPAARALRSIDIQHAGPQLTGSSVVDVSGWAKLEELSVSYRWMEGWEGGTRKEMDARFVRAVRDGCKAMKLCWLGMERVVGPRKMREYWFGEDSCVDGEESDDESLSNWSDGDWWSCELEGDASDEEEEGDGDGDAVAYYG</sequence>
<dbReference type="CDD" id="cd09917">
    <property type="entry name" value="F-box_SF"/>
    <property type="match status" value="1"/>
</dbReference>
<dbReference type="InterPro" id="IPR001810">
    <property type="entry name" value="F-box_dom"/>
</dbReference>
<dbReference type="GO" id="GO:0019005">
    <property type="term" value="C:SCF ubiquitin ligase complex"/>
    <property type="evidence" value="ECO:0007669"/>
    <property type="project" value="TreeGrafter"/>
</dbReference>
<feature type="compositionally biased region" description="Acidic residues" evidence="1">
    <location>
        <begin position="471"/>
        <end position="485"/>
    </location>
</feature>
<feature type="domain" description="F-box" evidence="2">
    <location>
        <begin position="5"/>
        <end position="57"/>
    </location>
</feature>
<name>A0A433QFQ5_9FUNG</name>
<keyword evidence="4" id="KW-1185">Reference proteome</keyword>
<gene>
    <name evidence="3" type="ORF">BC938DRAFT_481672</name>
</gene>
<dbReference type="PANTHER" id="PTHR13318">
    <property type="entry name" value="PARTNER OF PAIRED, ISOFORM B-RELATED"/>
    <property type="match status" value="1"/>
</dbReference>
<dbReference type="Gene3D" id="1.20.1280.50">
    <property type="match status" value="1"/>
</dbReference>
<evidence type="ECO:0000256" key="1">
    <source>
        <dbReference type="SAM" id="MobiDB-lite"/>
    </source>
</evidence>
<evidence type="ECO:0000313" key="3">
    <source>
        <dbReference type="EMBL" id="RUS28613.1"/>
    </source>
</evidence>
<dbReference type="Gene3D" id="3.80.10.10">
    <property type="entry name" value="Ribonuclease Inhibitor"/>
    <property type="match status" value="1"/>
</dbReference>
<dbReference type="SUPFAM" id="SSF81383">
    <property type="entry name" value="F-box domain"/>
    <property type="match status" value="1"/>
</dbReference>
<dbReference type="Pfam" id="PF12937">
    <property type="entry name" value="F-box-like"/>
    <property type="match status" value="1"/>
</dbReference>
<dbReference type="InterPro" id="IPR036047">
    <property type="entry name" value="F-box-like_dom_sf"/>
</dbReference>